<name>A0ACC8ENR5_9PEZI</name>
<reference evidence="1 2" key="1">
    <citation type="journal article" date="2016" name="Nat. Commun.">
        <title>Ectomycorrhizal ecology is imprinted in the genome of the dominant symbiotic fungus Cenococcum geophilum.</title>
        <authorList>
            <consortium name="DOE Joint Genome Institute"/>
            <person name="Peter M."/>
            <person name="Kohler A."/>
            <person name="Ohm R.A."/>
            <person name="Kuo A."/>
            <person name="Krutzmann J."/>
            <person name="Morin E."/>
            <person name="Arend M."/>
            <person name="Barry K.W."/>
            <person name="Binder M."/>
            <person name="Choi C."/>
            <person name="Clum A."/>
            <person name="Copeland A."/>
            <person name="Grisel N."/>
            <person name="Haridas S."/>
            <person name="Kipfer T."/>
            <person name="LaButti K."/>
            <person name="Lindquist E."/>
            <person name="Lipzen A."/>
            <person name="Maire R."/>
            <person name="Meier B."/>
            <person name="Mihaltcheva S."/>
            <person name="Molinier V."/>
            <person name="Murat C."/>
            <person name="Poggeler S."/>
            <person name="Quandt C.A."/>
            <person name="Sperisen C."/>
            <person name="Tritt A."/>
            <person name="Tisserant E."/>
            <person name="Crous P.W."/>
            <person name="Henrissat B."/>
            <person name="Nehls U."/>
            <person name="Egli S."/>
            <person name="Spatafora J.W."/>
            <person name="Grigoriev I.V."/>
            <person name="Martin F.M."/>
        </authorList>
    </citation>
    <scope>NUCLEOTIDE SEQUENCE [LARGE SCALE GENOMIC DNA]</scope>
    <source>
        <strain evidence="1 2">1.58</strain>
    </source>
</reference>
<proteinExistence type="predicted"/>
<dbReference type="EMBL" id="KV748252">
    <property type="protein sequence ID" value="OCK87934.1"/>
    <property type="molecule type" value="Genomic_DNA"/>
</dbReference>
<evidence type="ECO:0000313" key="1">
    <source>
        <dbReference type="EMBL" id="OCK87934.1"/>
    </source>
</evidence>
<protein>
    <submittedName>
        <fullName evidence="1">Uncharacterized protein</fullName>
    </submittedName>
</protein>
<dbReference type="Proteomes" id="UP000250078">
    <property type="component" value="Unassembled WGS sequence"/>
</dbReference>
<sequence length="164" mass="17046">MTVPAILHCPMLPALTTACLEPDCILLTTTTIPGPNPACPTTPTVTASGSCPTAATCRRGCEVFTSTVTGPAWSCASGPDATSTADVSRYRRSAAPHNKTCAMTTTTVTRPLPCPLLVRPEELVACPLAVEEAVEVRERDVVAATTGLPRYGRDGDDEVSDVCG</sequence>
<organism evidence="1 2">
    <name type="scientific">Cenococcum geophilum 1.58</name>
    <dbReference type="NCBI Taxonomy" id="794803"/>
    <lineage>
        <taxon>Eukaryota</taxon>
        <taxon>Fungi</taxon>
        <taxon>Dikarya</taxon>
        <taxon>Ascomycota</taxon>
        <taxon>Pezizomycotina</taxon>
        <taxon>Dothideomycetes</taxon>
        <taxon>Pleosporomycetidae</taxon>
        <taxon>Gloniales</taxon>
        <taxon>Gloniaceae</taxon>
        <taxon>Cenococcum</taxon>
    </lineage>
</organism>
<gene>
    <name evidence="1" type="ORF">K441DRAFT_682183</name>
</gene>
<keyword evidence="2" id="KW-1185">Reference proteome</keyword>
<evidence type="ECO:0000313" key="2">
    <source>
        <dbReference type="Proteomes" id="UP000250078"/>
    </source>
</evidence>
<accession>A0ACC8ENR5</accession>